<organism evidence="1">
    <name type="scientific">freshwater metagenome</name>
    <dbReference type="NCBI Taxonomy" id="449393"/>
    <lineage>
        <taxon>unclassified sequences</taxon>
        <taxon>metagenomes</taxon>
        <taxon>ecological metagenomes</taxon>
    </lineage>
</organism>
<protein>
    <submittedName>
        <fullName evidence="1">Unannotated protein</fullName>
    </submittedName>
</protein>
<accession>A0A6J6DHX2</accession>
<dbReference type="Gene3D" id="3.40.50.1110">
    <property type="entry name" value="SGNH hydrolase"/>
    <property type="match status" value="1"/>
</dbReference>
<dbReference type="InterPro" id="IPR010037">
    <property type="entry name" value="FkbH_domain"/>
</dbReference>
<gene>
    <name evidence="1" type="ORF">UFOPK1493_01836</name>
</gene>
<dbReference type="NCBIfam" id="TIGR01681">
    <property type="entry name" value="HAD-SF-IIIC"/>
    <property type="match status" value="1"/>
</dbReference>
<dbReference type="SUPFAM" id="SSF56784">
    <property type="entry name" value="HAD-like"/>
    <property type="match status" value="1"/>
</dbReference>
<dbReference type="InterPro" id="IPR023214">
    <property type="entry name" value="HAD_sf"/>
</dbReference>
<name>A0A6J6DHX2_9ZZZZ</name>
<dbReference type="AlphaFoldDB" id="A0A6J6DHX2"/>
<dbReference type="EMBL" id="CAEZSR010000062">
    <property type="protein sequence ID" value="CAB4561753.1"/>
    <property type="molecule type" value="Genomic_DNA"/>
</dbReference>
<reference evidence="1" key="1">
    <citation type="submission" date="2020-05" db="EMBL/GenBank/DDBJ databases">
        <authorList>
            <person name="Chiriac C."/>
            <person name="Salcher M."/>
            <person name="Ghai R."/>
            <person name="Kavagutti S V."/>
        </authorList>
    </citation>
    <scope>NUCLEOTIDE SEQUENCE</scope>
</reference>
<sequence>MRIVLVSNSTMQPLAGLLKEHDVVVGGVADLLGWLIDPTAPPSDPLTEMVVVCPDGDSLLAPLGSVDLLDELGDRVEAFARDHPSVRVVVSTLLAPWRSAASFADAAEPRGRFASRASWDTTLARLAAELGNVSVLDVRGLAEEHGRATLVNDSYWYLGRIRWSTVGFQVLADELRRIVAATRSAARKVLVLDLDNTLWGGVIGEDGMSGIALGEEGSGKCFRDFQRQVLALKETGVLLAVVSKNDPAIVAEVLEEHPGMVLRTGDFVEVDAGWTNKADRIAEMASRLDLGLDSFVFVDDNPVERDLVRSTLPDVAVPDFPTRIDQLPSWFVDTVVTDWFPRSVVLDEDRAKTLQYQARGERRRAEAADMESFLASLDIRLSFRVDDASLVPRLAQLTQKTNQFNLTTERMTPAEIQQLISSPDHSVVACDYADRFGDEGTIGLAIIDLARGELQNLLLSCRVLGRGVEDALLAEVAVLVAARGHRRITGRFVPTSRNSVASSFLDRAGFRLLDNNGALVGEKEIL</sequence>
<proteinExistence type="predicted"/>
<dbReference type="Gene3D" id="3.40.630.30">
    <property type="match status" value="1"/>
</dbReference>
<dbReference type="Gene3D" id="3.40.50.1000">
    <property type="entry name" value="HAD superfamily/HAD-like"/>
    <property type="match status" value="1"/>
</dbReference>
<dbReference type="InterPro" id="IPR036514">
    <property type="entry name" value="SGNH_hydro_sf"/>
</dbReference>
<dbReference type="InterPro" id="IPR010033">
    <property type="entry name" value="HAD_SF_ppase_IIIC"/>
</dbReference>
<dbReference type="NCBIfam" id="TIGR01686">
    <property type="entry name" value="FkbH"/>
    <property type="match status" value="1"/>
</dbReference>
<dbReference type="InterPro" id="IPR036412">
    <property type="entry name" value="HAD-like_sf"/>
</dbReference>
<evidence type="ECO:0000313" key="1">
    <source>
        <dbReference type="EMBL" id="CAB4561753.1"/>
    </source>
</evidence>